<feature type="region of interest" description="Disordered" evidence="1">
    <location>
        <begin position="1176"/>
        <end position="1244"/>
    </location>
</feature>
<feature type="compositionally biased region" description="Basic and acidic residues" evidence="1">
    <location>
        <begin position="1268"/>
        <end position="1295"/>
    </location>
</feature>
<feature type="compositionally biased region" description="Pro residues" evidence="1">
    <location>
        <begin position="866"/>
        <end position="876"/>
    </location>
</feature>
<feature type="compositionally biased region" description="Polar residues" evidence="1">
    <location>
        <begin position="1219"/>
        <end position="1239"/>
    </location>
</feature>
<organism evidence="3 4">
    <name type="scientific">Lasallia pustulata</name>
    <dbReference type="NCBI Taxonomy" id="136370"/>
    <lineage>
        <taxon>Eukaryota</taxon>
        <taxon>Fungi</taxon>
        <taxon>Dikarya</taxon>
        <taxon>Ascomycota</taxon>
        <taxon>Pezizomycotina</taxon>
        <taxon>Lecanoromycetes</taxon>
        <taxon>OSLEUM clade</taxon>
        <taxon>Umbilicariomycetidae</taxon>
        <taxon>Umbilicariales</taxon>
        <taxon>Umbilicariaceae</taxon>
        <taxon>Lasallia</taxon>
    </lineage>
</organism>
<feature type="compositionally biased region" description="Polar residues" evidence="1">
    <location>
        <begin position="769"/>
        <end position="779"/>
    </location>
</feature>
<feature type="region of interest" description="Disordered" evidence="1">
    <location>
        <begin position="1267"/>
        <end position="1303"/>
    </location>
</feature>
<protein>
    <submittedName>
        <fullName evidence="3">SAC3/GANP/Nin1/mts3/eIF-3 p25</fullName>
    </submittedName>
</protein>
<feature type="compositionally biased region" description="Polar residues" evidence="1">
    <location>
        <begin position="647"/>
        <end position="671"/>
    </location>
</feature>
<dbReference type="Proteomes" id="UP000192927">
    <property type="component" value="Unassembled WGS sequence"/>
</dbReference>
<dbReference type="GO" id="GO:0070390">
    <property type="term" value="C:transcription export complex 2"/>
    <property type="evidence" value="ECO:0007669"/>
    <property type="project" value="TreeGrafter"/>
</dbReference>
<feature type="compositionally biased region" description="Polar residues" evidence="1">
    <location>
        <begin position="552"/>
        <end position="566"/>
    </location>
</feature>
<dbReference type="GO" id="GO:0005737">
    <property type="term" value="C:cytoplasm"/>
    <property type="evidence" value="ECO:0007669"/>
    <property type="project" value="TreeGrafter"/>
</dbReference>
<proteinExistence type="predicted"/>
<feature type="domain" description="SAC3/GANP/THP3 conserved" evidence="2">
    <location>
        <begin position="166"/>
        <end position="485"/>
    </location>
</feature>
<feature type="region of interest" description="Disordered" evidence="1">
    <location>
        <begin position="1365"/>
        <end position="1385"/>
    </location>
</feature>
<accession>A0A1W5D7F4</accession>
<reference evidence="4" key="1">
    <citation type="submission" date="2017-03" db="EMBL/GenBank/DDBJ databases">
        <authorList>
            <person name="Sharma R."/>
            <person name="Thines M."/>
        </authorList>
    </citation>
    <scope>NUCLEOTIDE SEQUENCE [LARGE SCALE GENOMIC DNA]</scope>
</reference>
<evidence type="ECO:0000256" key="1">
    <source>
        <dbReference type="SAM" id="MobiDB-lite"/>
    </source>
</evidence>
<sequence>MSAPRGPRWASRGRGRGAARGGASSRNSSDDESKKNNFRRVRFVADIAPPLPMPGKQLKPSSMRNGLNEPRSGKNILPSSRNTSQHRGSRIMGRSASSASSDQSWRDPAIDGNLSYPKRMSELYQTLKRNREKERKDAIRNGFLADPDKPTSLANAITPVGTCQDMCPEFERVERIVQEMVDGCEKTSSHSSEVKVPCEEYMVKRFRRSAAGYDEQLPSDIRPPLVLQKTLDYLLKQVIGGSQPLATVHKFVWDRTRGIRNDFSIQQVTRTEHLRIAIDCFERIARFHILSLHQLSRPGQGNGEFEQHQEREQLNNTLLSLMYYYDDSRHILTSPNEAEFRAYCIIFEIQDQRPDLEDRAQNWPRPLLKDPRVQTALKLYAAAGNTTDDQGPLRPRAAFCTAQSDYGRFFSIVKSNAVSYLMACVAEVYFNFVRTIALEAIWKAYRRGASTRPEDWTLVDLAAALGFDNEEQVQGFCEDHGFSIRERGDGRAYLDLTSVVGRFLTDSNQRRNQIFSKRLVEHKRLGRTLPAVINGVVASQAQSDGMVDDPSSAGNSPPSTTKNESLFINGDSDEEPSDTKGKVGNSEGTKKPDAVSKFNFSPQSSIVQSSTNPLDTRNTATYATGSANISPFSIPSTNAFPKPSPFPQSTHFDFTFGNPSTPSSAFGTSKTTDPDPLKPSYPPKFDFYAPSSTTLPKPASDDTPPRTTASQPTSTFAFSSSPTIPMTYPFTETIKPKTPSVAAVSEGSTLTPQVQHPKPPTAPFQFIAQSKQPATQTPFSLKPAEAQNTSLPERAPSAFAPTNNVTPSLPNAPSPFSSFFPSKQPEPNTPSMPLEGAPMTQSPSFEISSVSPTSSSPPKTMTPSAPLQPKPTPPPIGNFRPDTQKQTQIPASEPTPVLQFPGSSPTNPPPSTIYTANPTPTKKDHQPQALDTLSKAMLLDDGGLLQQFIEHTIGPIISAAFRQRKDELSWERARAVRQILLGRKYGRKWKEVAWKKSLLRQGRERRRKFAQSMQGLALSSHQRRRPSTDLEELSTSKARGEDGIVQQRQATAMPPPPAPAKGQRTGKSIPTEANPRHSSVPGHWSDNKPQRQGPVIRTEPASSRITKVSPGHHKRSSTAGDAGSLHRSWKTAGSSSSSLSAASNSVLRESAMAKARHLLAGKPTDTTRTDYFRLKAMGIDPDTPSVPATGSKRTRNEFEVEAKKAQKMSPAEKIKPSSLAKSDSSPMPGQITPSESATRQVVDDPDEELLAQMRRAREAMSESISWFQEERAKSEFSRSSSESRPETAKERRLREWAPTPSRTEQRLAITGGHGLVPKDFGVSRNIRRATEERTISGSECSQPQGFTDLVTDFDPDVDDNFDRRVKDSGGDLMAKGSSAEDAIEL</sequence>
<feature type="compositionally biased region" description="Polar residues" evidence="1">
    <location>
        <begin position="77"/>
        <end position="86"/>
    </location>
</feature>
<name>A0A1W5D7F4_9LECA</name>
<dbReference type="PANTHER" id="PTHR12436">
    <property type="entry name" value="80 KDA MCM3-ASSOCIATED PROTEIN"/>
    <property type="match status" value="1"/>
</dbReference>
<dbReference type="EMBL" id="FWEW01003236">
    <property type="protein sequence ID" value="SLM38975.1"/>
    <property type="molecule type" value="Genomic_DNA"/>
</dbReference>
<feature type="compositionally biased region" description="Low complexity" evidence="1">
    <location>
        <begin position="1132"/>
        <end position="1144"/>
    </location>
</feature>
<dbReference type="InterPro" id="IPR005062">
    <property type="entry name" value="SAC3/GANP/THP3_conserved"/>
</dbReference>
<feature type="region of interest" description="Disordered" evidence="1">
    <location>
        <begin position="542"/>
        <end position="719"/>
    </location>
</feature>
<evidence type="ECO:0000313" key="4">
    <source>
        <dbReference type="Proteomes" id="UP000192927"/>
    </source>
</evidence>
<dbReference type="InterPro" id="IPR045107">
    <property type="entry name" value="SAC3/GANP/THP3"/>
</dbReference>
<feature type="region of interest" description="Disordered" evidence="1">
    <location>
        <begin position="1"/>
        <end position="117"/>
    </location>
</feature>
<feature type="compositionally biased region" description="Polar residues" evidence="1">
    <location>
        <begin position="1011"/>
        <end position="1020"/>
    </location>
</feature>
<evidence type="ECO:0000313" key="3">
    <source>
        <dbReference type="EMBL" id="SLM38975.1"/>
    </source>
</evidence>
<feature type="region of interest" description="Disordered" evidence="1">
    <location>
        <begin position="769"/>
        <end position="926"/>
    </location>
</feature>
<evidence type="ECO:0000259" key="2">
    <source>
        <dbReference type="Pfam" id="PF03399"/>
    </source>
</evidence>
<keyword evidence="4" id="KW-1185">Reference proteome</keyword>
<dbReference type="PANTHER" id="PTHR12436:SF3">
    <property type="entry name" value="GERMINAL-CENTER ASSOCIATED NUCLEAR PROTEIN"/>
    <property type="match status" value="1"/>
</dbReference>
<feature type="region of interest" description="Disordered" evidence="1">
    <location>
        <begin position="1002"/>
        <end position="1144"/>
    </location>
</feature>
<feature type="compositionally biased region" description="Low complexity" evidence="1">
    <location>
        <begin position="1"/>
        <end position="10"/>
    </location>
</feature>
<dbReference type="Pfam" id="PF03399">
    <property type="entry name" value="SAC3_GANP"/>
    <property type="match status" value="1"/>
</dbReference>
<dbReference type="GO" id="GO:0006406">
    <property type="term" value="P:mRNA export from nucleus"/>
    <property type="evidence" value="ECO:0007669"/>
    <property type="project" value="TreeGrafter"/>
</dbReference>
<feature type="compositionally biased region" description="Low complexity" evidence="1">
    <location>
        <begin position="807"/>
        <end position="826"/>
    </location>
</feature>
<feature type="compositionally biased region" description="Low complexity" evidence="1">
    <location>
        <begin position="842"/>
        <end position="865"/>
    </location>
</feature>
<dbReference type="Gene3D" id="1.25.40.990">
    <property type="match status" value="1"/>
</dbReference>
<feature type="compositionally biased region" description="Basic and acidic residues" evidence="1">
    <location>
        <begin position="1194"/>
        <end position="1215"/>
    </location>
</feature>
<feature type="compositionally biased region" description="Low complexity" evidence="1">
    <location>
        <begin position="707"/>
        <end position="719"/>
    </location>
</feature>
<feature type="compositionally biased region" description="Polar residues" evidence="1">
    <location>
        <begin position="598"/>
        <end position="639"/>
    </location>
</feature>